<evidence type="ECO:0000313" key="3">
    <source>
        <dbReference type="EMBL" id="CAK9230185.1"/>
    </source>
</evidence>
<evidence type="ECO:0000259" key="2">
    <source>
        <dbReference type="Pfam" id="PF12515"/>
    </source>
</evidence>
<dbReference type="Gene3D" id="1.20.5.170">
    <property type="match status" value="1"/>
</dbReference>
<dbReference type="Pfam" id="PF12515">
    <property type="entry name" value="CaATP_NAI"/>
    <property type="match status" value="1"/>
</dbReference>
<organism evidence="3 4">
    <name type="scientific">Sphagnum troendelagicum</name>
    <dbReference type="NCBI Taxonomy" id="128251"/>
    <lineage>
        <taxon>Eukaryota</taxon>
        <taxon>Viridiplantae</taxon>
        <taxon>Streptophyta</taxon>
        <taxon>Embryophyta</taxon>
        <taxon>Bryophyta</taxon>
        <taxon>Sphagnophytina</taxon>
        <taxon>Sphagnopsida</taxon>
        <taxon>Sphagnales</taxon>
        <taxon>Sphagnaceae</taxon>
        <taxon>Sphagnum</taxon>
    </lineage>
</organism>
<feature type="region of interest" description="Disordered" evidence="1">
    <location>
        <begin position="1"/>
        <end position="20"/>
    </location>
</feature>
<gene>
    <name evidence="3" type="ORF">CSSPTR1EN2_LOCUS20106</name>
</gene>
<dbReference type="EMBL" id="OZ019898">
    <property type="protein sequence ID" value="CAK9230185.1"/>
    <property type="molecule type" value="Genomic_DNA"/>
</dbReference>
<dbReference type="InterPro" id="IPR024750">
    <property type="entry name" value="Ca_ATPase_N_dom"/>
</dbReference>
<accession>A0ABP0UUD9</accession>
<reference evidence="3" key="1">
    <citation type="submission" date="2024-02" db="EMBL/GenBank/DDBJ databases">
        <authorList>
            <consortium name="ELIXIR-Norway"/>
            <consortium name="Elixir Norway"/>
        </authorList>
    </citation>
    <scope>NUCLEOTIDE SEQUENCE</scope>
</reference>
<protein>
    <recommendedName>
        <fullName evidence="2">Calcium-transporting P-type ATPase N-terminal autoinhibitory domain-containing protein</fullName>
    </recommendedName>
</protein>
<sequence length="227" mass="25483">MVDDLMGALPSKDWDSPEQPEYAADYDANDNQWIIDPEHDALERLKKWRDAVIVVNSTRRFRYIPKLQEERTTVVSPAATLNPAARLRAVIQAVAKFWRFHQNEQEVPPDGFGVVPQTVVHQLQDCENESSQKLGGVENVARTLFTNLEGGFHASPCDFKQLLQFLRLNEEKEDIQLEVVRGGCQKVVSICDLVPGDIVPSSLGGRVGPFATILLEVGQFLNFVFHA</sequence>
<name>A0ABP0UUD9_9BRYO</name>
<evidence type="ECO:0000256" key="1">
    <source>
        <dbReference type="SAM" id="MobiDB-lite"/>
    </source>
</evidence>
<keyword evidence="4" id="KW-1185">Reference proteome</keyword>
<feature type="domain" description="Calcium-transporting P-type ATPase N-terminal autoinhibitory" evidence="2">
    <location>
        <begin position="34"/>
        <end position="69"/>
    </location>
</feature>
<evidence type="ECO:0000313" key="4">
    <source>
        <dbReference type="Proteomes" id="UP001497512"/>
    </source>
</evidence>
<dbReference type="Proteomes" id="UP001497512">
    <property type="component" value="Chromosome 6"/>
</dbReference>
<proteinExistence type="predicted"/>